<feature type="region of interest" description="Disordered" evidence="1">
    <location>
        <begin position="1"/>
        <end position="91"/>
    </location>
</feature>
<feature type="compositionally biased region" description="Low complexity" evidence="1">
    <location>
        <begin position="29"/>
        <end position="42"/>
    </location>
</feature>
<evidence type="ECO:0000256" key="1">
    <source>
        <dbReference type="SAM" id="MobiDB-lite"/>
    </source>
</evidence>
<feature type="region of interest" description="Disordered" evidence="1">
    <location>
        <begin position="135"/>
        <end position="162"/>
    </location>
</feature>
<evidence type="ECO:0000313" key="3">
    <source>
        <dbReference type="Proteomes" id="UP000800094"/>
    </source>
</evidence>
<keyword evidence="3" id="KW-1185">Reference proteome</keyword>
<feature type="compositionally biased region" description="Basic and acidic residues" evidence="1">
    <location>
        <begin position="1"/>
        <end position="16"/>
    </location>
</feature>
<name>A0A6A6J4T0_9PLEO</name>
<dbReference type="Proteomes" id="UP000800094">
    <property type="component" value="Unassembled WGS sequence"/>
</dbReference>
<dbReference type="EMBL" id="ML987189">
    <property type="protein sequence ID" value="KAF2256870.1"/>
    <property type="molecule type" value="Genomic_DNA"/>
</dbReference>
<reference evidence="2" key="1">
    <citation type="journal article" date="2020" name="Stud. Mycol.">
        <title>101 Dothideomycetes genomes: a test case for predicting lifestyles and emergence of pathogens.</title>
        <authorList>
            <person name="Haridas S."/>
            <person name="Albert R."/>
            <person name="Binder M."/>
            <person name="Bloem J."/>
            <person name="Labutti K."/>
            <person name="Salamov A."/>
            <person name="Andreopoulos B."/>
            <person name="Baker S."/>
            <person name="Barry K."/>
            <person name="Bills G."/>
            <person name="Bluhm B."/>
            <person name="Cannon C."/>
            <person name="Castanera R."/>
            <person name="Culley D."/>
            <person name="Daum C."/>
            <person name="Ezra D."/>
            <person name="Gonzalez J."/>
            <person name="Henrissat B."/>
            <person name="Kuo A."/>
            <person name="Liang C."/>
            <person name="Lipzen A."/>
            <person name="Lutzoni F."/>
            <person name="Magnuson J."/>
            <person name="Mondo S."/>
            <person name="Nolan M."/>
            <person name="Ohm R."/>
            <person name="Pangilinan J."/>
            <person name="Park H.-J."/>
            <person name="Ramirez L."/>
            <person name="Alfaro M."/>
            <person name="Sun H."/>
            <person name="Tritt A."/>
            <person name="Yoshinaga Y."/>
            <person name="Zwiers L.-H."/>
            <person name="Turgeon B."/>
            <person name="Goodwin S."/>
            <person name="Spatafora J."/>
            <person name="Crous P."/>
            <person name="Grigoriev I."/>
        </authorList>
    </citation>
    <scope>NUCLEOTIDE SEQUENCE</scope>
    <source>
        <strain evidence="2">CBS 122368</strain>
    </source>
</reference>
<dbReference type="AlphaFoldDB" id="A0A6A6J4T0"/>
<dbReference type="RefSeq" id="XP_033691874.1">
    <property type="nucleotide sequence ID" value="XM_033835103.1"/>
</dbReference>
<feature type="compositionally biased region" description="Basic and acidic residues" evidence="1">
    <location>
        <begin position="68"/>
        <end position="91"/>
    </location>
</feature>
<gene>
    <name evidence="2" type="ORF">BU26DRAFT_599483</name>
</gene>
<organism evidence="2 3">
    <name type="scientific">Trematosphaeria pertusa</name>
    <dbReference type="NCBI Taxonomy" id="390896"/>
    <lineage>
        <taxon>Eukaryota</taxon>
        <taxon>Fungi</taxon>
        <taxon>Dikarya</taxon>
        <taxon>Ascomycota</taxon>
        <taxon>Pezizomycotina</taxon>
        <taxon>Dothideomycetes</taxon>
        <taxon>Pleosporomycetidae</taxon>
        <taxon>Pleosporales</taxon>
        <taxon>Massarineae</taxon>
        <taxon>Trematosphaeriaceae</taxon>
        <taxon>Trematosphaeria</taxon>
    </lineage>
</organism>
<sequence>MKQDSKHPLHSNDAHSHSSSSRQLDAGPSTTAKVATSASSTSLDSETQRRLSPMLDFLRKKRNARNSGDNDVRTALKDKHKIDPTDGKTRACDRTRTFDTFVDGEQLGEATQEKRAGHSWELFRALAKLKKVFRKGDAKGKVSGSAKADNAPARGDGKPASA</sequence>
<evidence type="ECO:0000313" key="2">
    <source>
        <dbReference type="EMBL" id="KAF2256870.1"/>
    </source>
</evidence>
<accession>A0A6A6J4T0</accession>
<dbReference type="OrthoDB" id="3734244at2759"/>
<proteinExistence type="predicted"/>
<protein>
    <submittedName>
        <fullName evidence="2">Uncharacterized protein</fullName>
    </submittedName>
</protein>
<dbReference type="GeneID" id="54588433"/>